<dbReference type="Gene3D" id="3.30.450.40">
    <property type="match status" value="1"/>
</dbReference>
<dbReference type="InterPro" id="IPR003661">
    <property type="entry name" value="HisK_dim/P_dom"/>
</dbReference>
<dbReference type="RefSeq" id="WP_377962952.1">
    <property type="nucleotide sequence ID" value="NZ_JBHZOL010000036.1"/>
</dbReference>
<comment type="catalytic activity">
    <reaction evidence="1">
        <text>ATP + protein L-histidine = ADP + protein N-phospho-L-histidine.</text>
        <dbReference type="EC" id="2.7.13.3"/>
    </reaction>
</comment>
<dbReference type="Gene3D" id="1.10.287.130">
    <property type="match status" value="1"/>
</dbReference>
<dbReference type="SUPFAM" id="SSF52540">
    <property type="entry name" value="P-loop containing nucleoside triphosphate hydrolases"/>
    <property type="match status" value="1"/>
</dbReference>
<dbReference type="EC" id="2.7.13.3" evidence="2"/>
<keyword evidence="4" id="KW-0808">Transferase</keyword>
<evidence type="ECO:0000313" key="9">
    <source>
        <dbReference type="EMBL" id="MFE4105805.1"/>
    </source>
</evidence>
<feature type="domain" description="Histidine kinase" evidence="8">
    <location>
        <begin position="1537"/>
        <end position="1795"/>
    </location>
</feature>
<dbReference type="SUPFAM" id="SSF47384">
    <property type="entry name" value="Homodimeric domain of signal transducing histidine kinase"/>
    <property type="match status" value="1"/>
</dbReference>
<evidence type="ECO:0000256" key="5">
    <source>
        <dbReference type="ARBA" id="ARBA00023012"/>
    </source>
</evidence>
<keyword evidence="3" id="KW-0597">Phosphoprotein</keyword>
<dbReference type="PRINTS" id="PR00344">
    <property type="entry name" value="BCTRLSENSOR"/>
</dbReference>
<sequence length="1795" mass="200480">MTTPIKGLAMPAQLAGYTVVEQIYEGSRTLVYRAVQPDTQCPVVIKVLRNEHPSFSELVQFRNQYAIAQNLDIPGIVQPLGLAPHHNGYALVMEDFGGISLRQFTQGKPLTVNQFFPIALQITGILHQLHQQRIIHKDIKSANILIHPDSQEVKLIDFSIASLLPRETQEIQNPSGLEGTLAYLSPEQTGRMNRGIDYRSDFYSLGVTFFELLVGELPFQSNDPMELLHCHLAKHPHSVCDAKPDLPIILGEIIRKLMAKNAEDRYQSALGLKHDLMRCQEECDVAGHHAWFNLGERDMCDRFLVPEKLYGREEEVRTLLDAFGRVSKGSSELMLVAGFSGIGKTAVVNEVHKPITRQRGYFIKGKYDQFNRDIPFSAFVQSLQDLIGQILSESDVQLAQWRNQILAVVGENGQVLIEVIPELAQVIGEQPAAPKLTGDAAQNRFNRLFQAFIKIFSTADHPLVMFLDDLQWADSASLQLIKLLLQDNGYLLMLGAYRDNEVSPTHPFMLTVADLEKTQAVVNTITLESLAFEHVNALTADTLICSEELAVPLSQLLDRKTQGNPFFMTQFLKGLHQDAYIRFNQEQRHWECDITQIKTLSLTDDVVEFMTIQLQKLPDETQQALKLAACIGNQFDLETLTIIQEQAGSESAANLWKALQDGLIVPTSQVYKFFQSDVSKTPQQAAVNPTYRFLHDRVQQAAYGLISTTDRTAIHYRIGRLLLEHCSFANAGERIFDIVGHLNAAVDKVVDPAERIELAQLNLAAGQKSKASTAYGPALNYLSAGIDLLPDNVWQQHYDLALDLYGTAAEAACLGGNFEQMEQHSAVVLKHARKLLDTIDVQQVRITGIWTQGHFTDAIQLGLKVLATLGITLPQQPTQADVDKAVSATYQLWAEGSPLDLTALPTMTNVNYLAAMQMMRWLVPSTYIVDPNLMALLILKQVTLSIRYGNCPVSVYSYADYGVVLCGIAEDIPSGYDFGQLALRLYEQLQATPTKCRAWYIIYTYIQHWKESLQTSVSSLREASRNGLEMGDFDTASLNAAASCCYAYHVGQELVSLSKEIESYTQMVEQLKQTAPQQFLASYHQTIHNLLGNAEDPTSLTGSILEQDKFLSEIKKINNRTALFYFYCNKTFLSYLFGKYEQAAADANLAEQHLDGGTGAFQVPLHFFYDALIQLERCRAAAQIEQHQLLAKVDADRNKLQQWAALAPCNHQHRWELIEAERQAVLGNRMGAVDYYDRAVTIAQENGFIQDEALANELAAKFYLDWSKERIAQEYMIEAYYGYARWGAKAKLADLEIRYPQLLAPILQQQVSPFSINETVFATGTNTSTGKSSSSMMDSLDRAAVLKASQIISSEIELEKLLSSLLTLVIKEAGASKSVLMLFRDNSLLVKGLVTSETEPVVLQSILVEESQDVPLKLIHKVEHQKQATVLFDATLDPCLANDPYIVRQQPKSILCNPIVHQGKLKGILYLENELVVGAFTKDRVELLNLLCTQAAISLENARLYQQAQEYAQQLEESQLQIVQNEKMATLGNLVAGVAHEINNPVSFLNGSINNVKDYVQDLFEHLEAYQAQQPSNHTVQESAEDINLDFLVQDLPKVLDSMQGATDRIKGISTSLRTFSRADTEHKISANLHEGLDSTLLILKYRLEANDQRPAIEVIKDYGDLPEIDCFPGQLNQVFMNILANAIDMFNEMAQKTTYGDLKDDPQQITIQTMKLAKQDLVEIRILDNGEGMTEEIKSRIFDHLFTTKGVGKGTGLGLAIAHQIVTETHNGQLMVESSPGQGSMFIIHLPIAG</sequence>
<dbReference type="SMART" id="SM00065">
    <property type="entry name" value="GAF"/>
    <property type="match status" value="1"/>
</dbReference>
<dbReference type="Pfam" id="PF00069">
    <property type="entry name" value="Pkinase"/>
    <property type="match status" value="1"/>
</dbReference>
<dbReference type="InterPro" id="IPR036890">
    <property type="entry name" value="HATPase_C_sf"/>
</dbReference>
<evidence type="ECO:0000259" key="8">
    <source>
        <dbReference type="PROSITE" id="PS50109"/>
    </source>
</evidence>
<dbReference type="Gene3D" id="1.10.510.10">
    <property type="entry name" value="Transferase(Phosphotransferase) domain 1"/>
    <property type="match status" value="1"/>
</dbReference>
<evidence type="ECO:0000256" key="1">
    <source>
        <dbReference type="ARBA" id="ARBA00000085"/>
    </source>
</evidence>
<dbReference type="Gene3D" id="3.30.565.10">
    <property type="entry name" value="Histidine kinase-like ATPase, C-terminal domain"/>
    <property type="match status" value="1"/>
</dbReference>
<dbReference type="InterPro" id="IPR003018">
    <property type="entry name" value="GAF"/>
</dbReference>
<dbReference type="InterPro" id="IPR000719">
    <property type="entry name" value="Prot_kinase_dom"/>
</dbReference>
<dbReference type="Pfam" id="PF13191">
    <property type="entry name" value="AAA_16"/>
    <property type="match status" value="1"/>
</dbReference>
<dbReference type="EMBL" id="JBHZOL010000036">
    <property type="protein sequence ID" value="MFE4105805.1"/>
    <property type="molecule type" value="Genomic_DNA"/>
</dbReference>
<protein>
    <recommendedName>
        <fullName evidence="2">histidine kinase</fullName>
        <ecNumber evidence="2">2.7.13.3</ecNumber>
    </recommendedName>
</protein>
<dbReference type="PROSITE" id="PS50109">
    <property type="entry name" value="HIS_KIN"/>
    <property type="match status" value="1"/>
</dbReference>
<keyword evidence="4" id="KW-0418">Kinase</keyword>
<evidence type="ECO:0000256" key="2">
    <source>
        <dbReference type="ARBA" id="ARBA00012438"/>
    </source>
</evidence>
<dbReference type="InterPro" id="IPR027417">
    <property type="entry name" value="P-loop_NTPase"/>
</dbReference>
<dbReference type="PANTHER" id="PTHR43642:SF1">
    <property type="entry name" value="HYBRID SIGNAL TRANSDUCTION HISTIDINE KINASE G"/>
    <property type="match status" value="1"/>
</dbReference>
<dbReference type="InterPro" id="IPR053159">
    <property type="entry name" value="Hybrid_Histidine_Kinase"/>
</dbReference>
<dbReference type="SMART" id="SM00387">
    <property type="entry name" value="HATPase_c"/>
    <property type="match status" value="1"/>
</dbReference>
<evidence type="ECO:0000259" key="7">
    <source>
        <dbReference type="PROSITE" id="PS50011"/>
    </source>
</evidence>
<dbReference type="InterPro" id="IPR005467">
    <property type="entry name" value="His_kinase_dom"/>
</dbReference>
<dbReference type="InterPro" id="IPR003594">
    <property type="entry name" value="HATPase_dom"/>
</dbReference>
<evidence type="ECO:0000256" key="3">
    <source>
        <dbReference type="ARBA" id="ARBA00022553"/>
    </source>
</evidence>
<keyword evidence="10" id="KW-1185">Reference proteome</keyword>
<evidence type="ECO:0000313" key="10">
    <source>
        <dbReference type="Proteomes" id="UP001600165"/>
    </source>
</evidence>
<accession>A0ABW6IDT8</accession>
<dbReference type="SUPFAM" id="SSF56112">
    <property type="entry name" value="Protein kinase-like (PK-like)"/>
    <property type="match status" value="1"/>
</dbReference>
<dbReference type="Pfam" id="PF02518">
    <property type="entry name" value="HATPase_c"/>
    <property type="match status" value="1"/>
</dbReference>
<reference evidence="9 10" key="1">
    <citation type="submission" date="2024-10" db="EMBL/GenBank/DDBJ databases">
        <authorList>
            <person name="Ratan Roy A."/>
            <person name="Morales Sandoval P.H."/>
            <person name="De Los Santos Villalobos S."/>
            <person name="Chakraborty S."/>
            <person name="Mukherjee J."/>
        </authorList>
    </citation>
    <scope>NUCLEOTIDE SEQUENCE [LARGE SCALE GENOMIC DNA]</scope>
    <source>
        <strain evidence="9 10">S1</strain>
    </source>
</reference>
<dbReference type="PROSITE" id="PS00108">
    <property type="entry name" value="PROTEIN_KINASE_ST"/>
    <property type="match status" value="1"/>
</dbReference>
<proteinExistence type="predicted"/>
<dbReference type="InterPro" id="IPR011009">
    <property type="entry name" value="Kinase-like_dom_sf"/>
</dbReference>
<keyword evidence="5" id="KW-0902">Two-component regulatory system</keyword>
<feature type="domain" description="Protein kinase" evidence="7">
    <location>
        <begin position="17"/>
        <end position="277"/>
    </location>
</feature>
<comment type="caution">
    <text evidence="9">The sequence shown here is derived from an EMBL/GenBank/DDBJ whole genome shotgun (WGS) entry which is preliminary data.</text>
</comment>
<name>A0ABW6IDT8_9CYAN</name>
<organism evidence="9 10">
    <name type="scientific">Almyronema epifaneia S1</name>
    <dbReference type="NCBI Taxonomy" id="2991925"/>
    <lineage>
        <taxon>Bacteria</taxon>
        <taxon>Bacillati</taxon>
        <taxon>Cyanobacteriota</taxon>
        <taxon>Cyanophyceae</taxon>
        <taxon>Nodosilineales</taxon>
        <taxon>Nodosilineaceae</taxon>
        <taxon>Almyronema</taxon>
        <taxon>Almyronema epifaneia</taxon>
    </lineage>
</organism>
<dbReference type="InterPro" id="IPR004358">
    <property type="entry name" value="Sig_transdc_His_kin-like_C"/>
</dbReference>
<evidence type="ECO:0000256" key="6">
    <source>
        <dbReference type="SAM" id="Coils"/>
    </source>
</evidence>
<dbReference type="PANTHER" id="PTHR43642">
    <property type="entry name" value="HYBRID SIGNAL TRANSDUCTION HISTIDINE KINASE G"/>
    <property type="match status" value="1"/>
</dbReference>
<dbReference type="InterPro" id="IPR041664">
    <property type="entry name" value="AAA_16"/>
</dbReference>
<dbReference type="Gene3D" id="3.40.50.300">
    <property type="entry name" value="P-loop containing nucleotide triphosphate hydrolases"/>
    <property type="match status" value="1"/>
</dbReference>
<dbReference type="PROSITE" id="PS50011">
    <property type="entry name" value="PROTEIN_KINASE_DOM"/>
    <property type="match status" value="1"/>
</dbReference>
<dbReference type="CDD" id="cd00082">
    <property type="entry name" value="HisKA"/>
    <property type="match status" value="1"/>
</dbReference>
<dbReference type="SUPFAM" id="SSF55781">
    <property type="entry name" value="GAF domain-like"/>
    <property type="match status" value="1"/>
</dbReference>
<dbReference type="InterPro" id="IPR008271">
    <property type="entry name" value="Ser/Thr_kinase_AS"/>
</dbReference>
<dbReference type="CDD" id="cd14014">
    <property type="entry name" value="STKc_PknB_like"/>
    <property type="match status" value="1"/>
</dbReference>
<dbReference type="Pfam" id="PF01590">
    <property type="entry name" value="GAF"/>
    <property type="match status" value="1"/>
</dbReference>
<dbReference type="SMART" id="SM00220">
    <property type="entry name" value="S_TKc"/>
    <property type="match status" value="1"/>
</dbReference>
<keyword evidence="6" id="KW-0175">Coiled coil</keyword>
<dbReference type="Gene3D" id="3.30.200.20">
    <property type="entry name" value="Phosphorylase Kinase, domain 1"/>
    <property type="match status" value="1"/>
</dbReference>
<evidence type="ECO:0000256" key="4">
    <source>
        <dbReference type="ARBA" id="ARBA00022777"/>
    </source>
</evidence>
<dbReference type="InterPro" id="IPR029016">
    <property type="entry name" value="GAF-like_dom_sf"/>
</dbReference>
<dbReference type="SUPFAM" id="SSF55874">
    <property type="entry name" value="ATPase domain of HSP90 chaperone/DNA topoisomerase II/histidine kinase"/>
    <property type="match status" value="1"/>
</dbReference>
<feature type="coiled-coil region" evidence="6">
    <location>
        <begin position="1501"/>
        <end position="1528"/>
    </location>
</feature>
<gene>
    <name evidence="9" type="ORF">ACFVKH_05920</name>
</gene>
<dbReference type="Proteomes" id="UP001600165">
    <property type="component" value="Unassembled WGS sequence"/>
</dbReference>
<dbReference type="InterPro" id="IPR036097">
    <property type="entry name" value="HisK_dim/P_sf"/>
</dbReference>